<evidence type="ECO:0000313" key="2">
    <source>
        <dbReference type="Proteomes" id="UP001596383"/>
    </source>
</evidence>
<organism evidence="1 2">
    <name type="scientific">Natrinema soli</name>
    <dbReference type="NCBI Taxonomy" id="1930624"/>
    <lineage>
        <taxon>Archaea</taxon>
        <taxon>Methanobacteriati</taxon>
        <taxon>Methanobacteriota</taxon>
        <taxon>Stenosarchaea group</taxon>
        <taxon>Halobacteria</taxon>
        <taxon>Halobacteriales</taxon>
        <taxon>Natrialbaceae</taxon>
        <taxon>Natrinema</taxon>
    </lineage>
</organism>
<protein>
    <submittedName>
        <fullName evidence="1">Uncharacterized protein</fullName>
    </submittedName>
</protein>
<dbReference type="Proteomes" id="UP001596383">
    <property type="component" value="Unassembled WGS sequence"/>
</dbReference>
<name>A0ABD5SLX4_9EURY</name>
<sequence>MGFESEAKMKTVAKEVLDSSFTGGPTKVVDEFSYGAGRTDLVLTKESETYRDHRLNVLGINNPIERDSHLRAFLLLHSRDEISKDYFYRLGAMDERKKKPALKWLISKGFVEELPEEKIRTAPHLRRHITRSYSIELKLKNWKKAVKQAFRSKSFSDYQYVALDDEYIIRAIDNIDVFEEYDVGLVSIDQEEEQYFVHYDPDRQTPYSPLNKWRLNETTMWDDLPVYASSD</sequence>
<gene>
    <name evidence="1" type="ORF">ACFQE6_13830</name>
</gene>
<dbReference type="RefSeq" id="WP_273739021.1">
    <property type="nucleotide sequence ID" value="NZ_JAQIVI010000210.1"/>
</dbReference>
<dbReference type="EMBL" id="JBHSWV010000210">
    <property type="protein sequence ID" value="MFC6766029.1"/>
    <property type="molecule type" value="Genomic_DNA"/>
</dbReference>
<keyword evidence="2" id="KW-1185">Reference proteome</keyword>
<proteinExistence type="predicted"/>
<accession>A0ABD5SLX4</accession>
<dbReference type="AlphaFoldDB" id="A0ABD5SLX4"/>
<comment type="caution">
    <text evidence="1">The sequence shown here is derived from an EMBL/GenBank/DDBJ whole genome shotgun (WGS) entry which is preliminary data.</text>
</comment>
<evidence type="ECO:0000313" key="1">
    <source>
        <dbReference type="EMBL" id="MFC6766029.1"/>
    </source>
</evidence>
<reference evidence="1 2" key="1">
    <citation type="journal article" date="2019" name="Int. J. Syst. Evol. Microbiol.">
        <title>The Global Catalogue of Microorganisms (GCM) 10K type strain sequencing project: providing services to taxonomists for standard genome sequencing and annotation.</title>
        <authorList>
            <consortium name="The Broad Institute Genomics Platform"/>
            <consortium name="The Broad Institute Genome Sequencing Center for Infectious Disease"/>
            <person name="Wu L."/>
            <person name="Ma J."/>
        </authorList>
    </citation>
    <scope>NUCLEOTIDE SEQUENCE [LARGE SCALE GENOMIC DNA]</scope>
    <source>
        <strain evidence="1 2">LMG 29247</strain>
    </source>
</reference>